<sequence>MIDSVLERSQRRIVLDRSMSKGNNNEVIITTSSNEIKRKVRQHLYEWMSGTN</sequence>
<comment type="caution">
    <text evidence="1">The sequence shown here is derived from an EMBL/GenBank/DDBJ whole genome shotgun (WGS) entry which is preliminary data.</text>
</comment>
<dbReference type="AlphaFoldDB" id="A0A9N9CBU2"/>
<reference evidence="1" key="1">
    <citation type="submission" date="2021-06" db="EMBL/GenBank/DDBJ databases">
        <authorList>
            <person name="Kallberg Y."/>
            <person name="Tangrot J."/>
            <person name="Rosling A."/>
        </authorList>
    </citation>
    <scope>NUCLEOTIDE SEQUENCE</scope>
    <source>
        <strain evidence="1">AZ414A</strain>
    </source>
</reference>
<gene>
    <name evidence="1" type="ORF">DEBURN_LOCUS9372</name>
</gene>
<evidence type="ECO:0000313" key="1">
    <source>
        <dbReference type="EMBL" id="CAG8597810.1"/>
    </source>
</evidence>
<protein>
    <submittedName>
        <fullName evidence="1">4552_t:CDS:1</fullName>
    </submittedName>
</protein>
<proteinExistence type="predicted"/>
<keyword evidence="2" id="KW-1185">Reference proteome</keyword>
<dbReference type="Proteomes" id="UP000789706">
    <property type="component" value="Unassembled WGS sequence"/>
</dbReference>
<dbReference type="OrthoDB" id="2382046at2759"/>
<dbReference type="EMBL" id="CAJVPK010001765">
    <property type="protein sequence ID" value="CAG8597810.1"/>
    <property type="molecule type" value="Genomic_DNA"/>
</dbReference>
<name>A0A9N9CBU2_9GLOM</name>
<evidence type="ECO:0000313" key="2">
    <source>
        <dbReference type="Proteomes" id="UP000789706"/>
    </source>
</evidence>
<organism evidence="1 2">
    <name type="scientific">Diversispora eburnea</name>
    <dbReference type="NCBI Taxonomy" id="1213867"/>
    <lineage>
        <taxon>Eukaryota</taxon>
        <taxon>Fungi</taxon>
        <taxon>Fungi incertae sedis</taxon>
        <taxon>Mucoromycota</taxon>
        <taxon>Glomeromycotina</taxon>
        <taxon>Glomeromycetes</taxon>
        <taxon>Diversisporales</taxon>
        <taxon>Diversisporaceae</taxon>
        <taxon>Diversispora</taxon>
    </lineage>
</organism>
<accession>A0A9N9CBU2</accession>